<reference evidence="1 2" key="1">
    <citation type="journal article" date="2024" name="bioRxiv">
        <title>A reference genome for Trichogramma kaykai: A tiny desert-dwelling parasitoid wasp with competing sex-ratio distorters.</title>
        <authorList>
            <person name="Culotta J."/>
            <person name="Lindsey A.R."/>
        </authorList>
    </citation>
    <scope>NUCLEOTIDE SEQUENCE [LARGE SCALE GENOMIC DNA]</scope>
    <source>
        <strain evidence="1 2">KSX58</strain>
    </source>
</reference>
<comment type="caution">
    <text evidence="1">The sequence shown here is derived from an EMBL/GenBank/DDBJ whole genome shotgun (WGS) entry which is preliminary data.</text>
</comment>
<proteinExistence type="predicted"/>
<name>A0ABD2W8M0_9HYME</name>
<keyword evidence="2" id="KW-1185">Reference proteome</keyword>
<organism evidence="1 2">
    <name type="scientific">Trichogramma kaykai</name>
    <dbReference type="NCBI Taxonomy" id="54128"/>
    <lineage>
        <taxon>Eukaryota</taxon>
        <taxon>Metazoa</taxon>
        <taxon>Ecdysozoa</taxon>
        <taxon>Arthropoda</taxon>
        <taxon>Hexapoda</taxon>
        <taxon>Insecta</taxon>
        <taxon>Pterygota</taxon>
        <taxon>Neoptera</taxon>
        <taxon>Endopterygota</taxon>
        <taxon>Hymenoptera</taxon>
        <taxon>Apocrita</taxon>
        <taxon>Proctotrupomorpha</taxon>
        <taxon>Chalcidoidea</taxon>
        <taxon>Trichogrammatidae</taxon>
        <taxon>Trichogramma</taxon>
    </lineage>
</organism>
<dbReference type="AlphaFoldDB" id="A0ABD2W8M0"/>
<evidence type="ECO:0000313" key="2">
    <source>
        <dbReference type="Proteomes" id="UP001627154"/>
    </source>
</evidence>
<sequence length="96" mass="11206">MPLARKSNDIFGIADKSSCHRLLSRTRTDVPSAMRSLKKSAPNSLQALYRYFDETYAKWVQHQQRLRSVTNDDPRYKREKNIVQYLSDISSNIKLS</sequence>
<dbReference type="EMBL" id="JBJJXI010000124">
    <property type="protein sequence ID" value="KAL3388991.1"/>
    <property type="molecule type" value="Genomic_DNA"/>
</dbReference>
<accession>A0ABD2W8M0</accession>
<gene>
    <name evidence="1" type="ORF">TKK_015942</name>
</gene>
<protein>
    <submittedName>
        <fullName evidence="1">Uncharacterized protein</fullName>
    </submittedName>
</protein>
<dbReference type="Proteomes" id="UP001627154">
    <property type="component" value="Unassembled WGS sequence"/>
</dbReference>
<evidence type="ECO:0000313" key="1">
    <source>
        <dbReference type="EMBL" id="KAL3388991.1"/>
    </source>
</evidence>